<comment type="caution">
    <text evidence="1">The sequence shown here is derived from an EMBL/GenBank/DDBJ whole genome shotgun (WGS) entry which is preliminary data.</text>
</comment>
<dbReference type="Proteomes" id="UP001157440">
    <property type="component" value="Unassembled WGS sequence"/>
</dbReference>
<evidence type="ECO:0000313" key="2">
    <source>
        <dbReference type="Proteomes" id="UP001157440"/>
    </source>
</evidence>
<protein>
    <submittedName>
        <fullName evidence="1">Uncharacterized protein</fullName>
    </submittedName>
</protein>
<dbReference type="EMBL" id="BSPL01000007">
    <property type="protein sequence ID" value="GLS68717.1"/>
    <property type="molecule type" value="Genomic_DNA"/>
</dbReference>
<evidence type="ECO:0000313" key="1">
    <source>
        <dbReference type="EMBL" id="GLS68717.1"/>
    </source>
</evidence>
<proteinExistence type="predicted"/>
<sequence length="80" mass="8875">MPKHYCLNPHDPYAEREVLVEFEATTAGLLLIAAIDDADEDILSDLTDAQLDDLRRELMVACQSRACSVETSSRPEMHAG</sequence>
<reference evidence="2" key="1">
    <citation type="journal article" date="2019" name="Int. J. Syst. Evol. Microbiol.">
        <title>The Global Catalogue of Microorganisms (GCM) 10K type strain sequencing project: providing services to taxonomists for standard genome sequencing and annotation.</title>
        <authorList>
            <consortium name="The Broad Institute Genomics Platform"/>
            <consortium name="The Broad Institute Genome Sequencing Center for Infectious Disease"/>
            <person name="Wu L."/>
            <person name="Ma J."/>
        </authorList>
    </citation>
    <scope>NUCLEOTIDE SEQUENCE [LARGE SCALE GENOMIC DNA]</scope>
    <source>
        <strain evidence="2">NBRC 103632</strain>
    </source>
</reference>
<dbReference type="AlphaFoldDB" id="A0AA37TEL8"/>
<keyword evidence="2" id="KW-1185">Reference proteome</keyword>
<organism evidence="1 2">
    <name type="scientific">Methylobacterium tardum</name>
    <dbReference type="NCBI Taxonomy" id="374432"/>
    <lineage>
        <taxon>Bacteria</taxon>
        <taxon>Pseudomonadati</taxon>
        <taxon>Pseudomonadota</taxon>
        <taxon>Alphaproteobacteria</taxon>
        <taxon>Hyphomicrobiales</taxon>
        <taxon>Methylobacteriaceae</taxon>
        <taxon>Methylobacterium</taxon>
    </lineage>
</organism>
<accession>A0AA37TEL8</accession>
<gene>
    <name evidence="1" type="ORF">GCM10007890_07290</name>
</gene>
<name>A0AA37TEL8_9HYPH</name>
<dbReference type="RefSeq" id="WP_238199825.1">
    <property type="nucleotide sequence ID" value="NZ_BPQZ01000048.1"/>
</dbReference>